<sequence>MQGGPTEAEVFLSGALPQTNTSSAIAQGLASQGRPLQLIYISNSSQMCGTGSRSGLCASQSSSPTPITAKAYLCGPGDILCFCVCLCVCVYVCA</sequence>
<reference evidence="1" key="2">
    <citation type="journal article" date="2015" name="Fish Shellfish Immunol.">
        <title>Early steps in the European eel (Anguilla anguilla)-Vibrio vulnificus interaction in the gills: Role of the RtxA13 toxin.</title>
        <authorList>
            <person name="Callol A."/>
            <person name="Pajuelo D."/>
            <person name="Ebbesson L."/>
            <person name="Teles M."/>
            <person name="MacKenzie S."/>
            <person name="Amaro C."/>
        </authorList>
    </citation>
    <scope>NUCLEOTIDE SEQUENCE</scope>
</reference>
<reference evidence="1" key="1">
    <citation type="submission" date="2014-11" db="EMBL/GenBank/DDBJ databases">
        <authorList>
            <person name="Amaro Gonzalez C."/>
        </authorList>
    </citation>
    <scope>NUCLEOTIDE SEQUENCE</scope>
</reference>
<organism evidence="1">
    <name type="scientific">Anguilla anguilla</name>
    <name type="common">European freshwater eel</name>
    <name type="synonym">Muraena anguilla</name>
    <dbReference type="NCBI Taxonomy" id="7936"/>
    <lineage>
        <taxon>Eukaryota</taxon>
        <taxon>Metazoa</taxon>
        <taxon>Chordata</taxon>
        <taxon>Craniata</taxon>
        <taxon>Vertebrata</taxon>
        <taxon>Euteleostomi</taxon>
        <taxon>Actinopterygii</taxon>
        <taxon>Neopterygii</taxon>
        <taxon>Teleostei</taxon>
        <taxon>Anguilliformes</taxon>
        <taxon>Anguillidae</taxon>
        <taxon>Anguilla</taxon>
    </lineage>
</organism>
<name>A0A0E9SI48_ANGAN</name>
<evidence type="ECO:0000313" key="1">
    <source>
        <dbReference type="EMBL" id="JAH40330.1"/>
    </source>
</evidence>
<protein>
    <submittedName>
        <fullName evidence="1">Uncharacterized protein</fullName>
    </submittedName>
</protein>
<accession>A0A0E9SI48</accession>
<dbReference type="EMBL" id="GBXM01068247">
    <property type="protein sequence ID" value="JAH40330.1"/>
    <property type="molecule type" value="Transcribed_RNA"/>
</dbReference>
<proteinExistence type="predicted"/>
<dbReference type="AlphaFoldDB" id="A0A0E9SI48"/>